<organism evidence="3 4">
    <name type="scientific">Campylobacter estrildidarum</name>
    <dbReference type="NCBI Taxonomy" id="2510189"/>
    <lineage>
        <taxon>Bacteria</taxon>
        <taxon>Pseudomonadati</taxon>
        <taxon>Campylobacterota</taxon>
        <taxon>Epsilonproteobacteria</taxon>
        <taxon>Campylobacterales</taxon>
        <taxon>Campylobacteraceae</taxon>
        <taxon>Campylobacter</taxon>
    </lineage>
</organism>
<keyword evidence="4" id="KW-1185">Reference proteome</keyword>
<dbReference type="InterPro" id="IPR007686">
    <property type="entry name" value="YutG/PgpA"/>
</dbReference>
<evidence type="ECO:0000313" key="3">
    <source>
        <dbReference type="EMBL" id="TKX31513.1"/>
    </source>
</evidence>
<dbReference type="InterPro" id="IPR036681">
    <property type="entry name" value="PgpA-like_sf"/>
</dbReference>
<dbReference type="UniPathway" id="UPA00084">
    <property type="reaction ID" value="UER00504"/>
</dbReference>
<feature type="transmembrane region" description="Helical" evidence="1">
    <location>
        <begin position="17"/>
        <end position="34"/>
    </location>
</feature>
<dbReference type="EMBL" id="NXLZ01000003">
    <property type="protein sequence ID" value="TKX31513.1"/>
    <property type="molecule type" value="Genomic_DNA"/>
</dbReference>
<reference evidence="3 4" key="1">
    <citation type="submission" date="2018-05" db="EMBL/GenBank/DDBJ databases">
        <title>Novel Campyloabacter and Helicobacter Species and Strains.</title>
        <authorList>
            <person name="Mannion A.J."/>
            <person name="Shen Z."/>
            <person name="Fox J.G."/>
        </authorList>
    </citation>
    <scope>NUCLEOTIDE SEQUENCE [LARGE SCALE GENOMIC DNA]</scope>
    <source>
        <strain evidence="4">MIT17-664</strain>
    </source>
</reference>
<dbReference type="OrthoDB" id="9804091at2"/>
<dbReference type="SUPFAM" id="SSF101307">
    <property type="entry name" value="YutG-like"/>
    <property type="match status" value="1"/>
</dbReference>
<feature type="domain" description="YutG/PgpA" evidence="2">
    <location>
        <begin position="5"/>
        <end position="146"/>
    </location>
</feature>
<proteinExistence type="predicted"/>
<dbReference type="PANTHER" id="PTHR36305:SF1">
    <property type="entry name" value="PHOSPHATIDYLGLYCEROPHOSPHATASE A"/>
    <property type="match status" value="1"/>
</dbReference>
<dbReference type="Proteomes" id="UP000308838">
    <property type="component" value="Unassembled WGS sequence"/>
</dbReference>
<dbReference type="GO" id="GO:0006655">
    <property type="term" value="P:phosphatidylglycerol biosynthetic process"/>
    <property type="evidence" value="ECO:0007669"/>
    <property type="project" value="UniProtKB-UniPathway"/>
</dbReference>
<name>A0A4U7BI96_9BACT</name>
<comment type="caution">
    <text evidence="3">The sequence shown here is derived from an EMBL/GenBank/DDBJ whole genome shotgun (WGS) entry which is preliminary data.</text>
</comment>
<dbReference type="CDD" id="cd06971">
    <property type="entry name" value="PgpA"/>
    <property type="match status" value="1"/>
</dbReference>
<dbReference type="Pfam" id="PF04608">
    <property type="entry name" value="PgpA"/>
    <property type="match status" value="1"/>
</dbReference>
<evidence type="ECO:0000259" key="2">
    <source>
        <dbReference type="Pfam" id="PF04608"/>
    </source>
</evidence>
<feature type="transmembrane region" description="Helical" evidence="1">
    <location>
        <begin position="128"/>
        <end position="150"/>
    </location>
</feature>
<feature type="transmembrane region" description="Helical" evidence="1">
    <location>
        <begin position="41"/>
        <end position="57"/>
    </location>
</feature>
<keyword evidence="1" id="KW-0472">Membrane</keyword>
<dbReference type="PANTHER" id="PTHR36305">
    <property type="entry name" value="PHOSPHATIDYLGLYCEROPHOSPHATASE A"/>
    <property type="match status" value="1"/>
</dbReference>
<accession>A0A4U7BI96</accession>
<dbReference type="Gene3D" id="1.10.3760.10">
    <property type="entry name" value="PgpA-like"/>
    <property type="match status" value="1"/>
</dbReference>
<keyword evidence="1" id="KW-0812">Transmembrane</keyword>
<dbReference type="RefSeq" id="WP_137620252.1">
    <property type="nucleotide sequence ID" value="NZ_NXLZ01000003.1"/>
</dbReference>
<feature type="transmembrane region" description="Helical" evidence="1">
    <location>
        <begin position="77"/>
        <end position="107"/>
    </location>
</feature>
<dbReference type="InterPro" id="IPR026037">
    <property type="entry name" value="PgpA"/>
</dbReference>
<keyword evidence="1" id="KW-1133">Transmembrane helix</keyword>
<dbReference type="PIRSF" id="PIRSF006162">
    <property type="entry name" value="PgpA"/>
    <property type="match status" value="1"/>
</dbReference>
<evidence type="ECO:0000313" key="4">
    <source>
        <dbReference type="Proteomes" id="UP000308838"/>
    </source>
</evidence>
<gene>
    <name evidence="3" type="ORF">CQA69_02510</name>
</gene>
<evidence type="ECO:0000256" key="1">
    <source>
        <dbReference type="SAM" id="Phobius"/>
    </source>
</evidence>
<sequence>MQKFFLTFCYSGCSPKAPGTFGTLAALIPAFFILKYLENTTLFLLSFLIFIASIRIIDDYEKKTGIHDDKHIVIDEVAGVFLACAIAASSANSLLNFLTAFIFFRFFDITKPSIIGKIDKKVKGGLGVMLDDMLAGLFAGLLSAVIYGILLQFNLVTWDINLKNLF</sequence>
<dbReference type="GO" id="GO:0008962">
    <property type="term" value="F:phosphatidylglycerophosphatase activity"/>
    <property type="evidence" value="ECO:0007669"/>
    <property type="project" value="InterPro"/>
</dbReference>
<protein>
    <submittedName>
        <fullName evidence="3">Phosphatidylglycerophosphatase A</fullName>
    </submittedName>
</protein>
<dbReference type="AlphaFoldDB" id="A0A4U7BI96"/>